<proteinExistence type="predicted"/>
<evidence type="ECO:0000313" key="3">
    <source>
        <dbReference type="Proteomes" id="UP000193642"/>
    </source>
</evidence>
<keyword evidence="3" id="KW-1185">Reference proteome</keyword>
<name>A0A1Y2B5L2_9FUNG</name>
<protein>
    <submittedName>
        <fullName evidence="2">Uncharacterized protein</fullName>
    </submittedName>
</protein>
<accession>A0A1Y2B5L2</accession>
<evidence type="ECO:0000256" key="1">
    <source>
        <dbReference type="SAM" id="MobiDB-lite"/>
    </source>
</evidence>
<organism evidence="2 3">
    <name type="scientific">Rhizoclosmatium globosum</name>
    <dbReference type="NCBI Taxonomy" id="329046"/>
    <lineage>
        <taxon>Eukaryota</taxon>
        <taxon>Fungi</taxon>
        <taxon>Fungi incertae sedis</taxon>
        <taxon>Chytridiomycota</taxon>
        <taxon>Chytridiomycota incertae sedis</taxon>
        <taxon>Chytridiomycetes</taxon>
        <taxon>Chytridiales</taxon>
        <taxon>Chytriomycetaceae</taxon>
        <taxon>Rhizoclosmatium</taxon>
    </lineage>
</organism>
<dbReference type="Proteomes" id="UP000193642">
    <property type="component" value="Unassembled WGS sequence"/>
</dbReference>
<comment type="caution">
    <text evidence="2">The sequence shown here is derived from an EMBL/GenBank/DDBJ whole genome shotgun (WGS) entry which is preliminary data.</text>
</comment>
<feature type="compositionally biased region" description="Basic and acidic residues" evidence="1">
    <location>
        <begin position="128"/>
        <end position="138"/>
    </location>
</feature>
<dbReference type="EMBL" id="MCGO01000084">
    <property type="protein sequence ID" value="ORY30103.1"/>
    <property type="molecule type" value="Genomic_DNA"/>
</dbReference>
<sequence>MPFCPLNYSCRYPNSDIERHLKLVHNVQSNLLEPLSRYVTTEDFTENERIKLFNHMVTVNYRTIVLLFTKPSEKRTLSGASPTQFRDLAKQSLITRRPFSFYLSCQSYATVWLRKFRANPTGKQIKPTPDEVTKELKAQRAKHSA</sequence>
<dbReference type="AlphaFoldDB" id="A0A1Y2B5L2"/>
<feature type="region of interest" description="Disordered" evidence="1">
    <location>
        <begin position="123"/>
        <end position="145"/>
    </location>
</feature>
<gene>
    <name evidence="2" type="ORF">BCR33DRAFT_569385</name>
</gene>
<evidence type="ECO:0000313" key="2">
    <source>
        <dbReference type="EMBL" id="ORY30103.1"/>
    </source>
</evidence>
<reference evidence="2 3" key="1">
    <citation type="submission" date="2016-07" db="EMBL/GenBank/DDBJ databases">
        <title>Pervasive Adenine N6-methylation of Active Genes in Fungi.</title>
        <authorList>
            <consortium name="DOE Joint Genome Institute"/>
            <person name="Mondo S.J."/>
            <person name="Dannebaum R.O."/>
            <person name="Kuo R.C."/>
            <person name="Labutti K."/>
            <person name="Haridas S."/>
            <person name="Kuo A."/>
            <person name="Salamov A."/>
            <person name="Ahrendt S.R."/>
            <person name="Lipzen A."/>
            <person name="Sullivan W."/>
            <person name="Andreopoulos W.B."/>
            <person name="Clum A."/>
            <person name="Lindquist E."/>
            <person name="Daum C."/>
            <person name="Ramamoorthy G.K."/>
            <person name="Gryganskyi A."/>
            <person name="Culley D."/>
            <person name="Magnuson J.K."/>
            <person name="James T.Y."/>
            <person name="O'Malley M.A."/>
            <person name="Stajich J.E."/>
            <person name="Spatafora J.W."/>
            <person name="Visel A."/>
            <person name="Grigoriev I.V."/>
        </authorList>
    </citation>
    <scope>NUCLEOTIDE SEQUENCE [LARGE SCALE GENOMIC DNA]</scope>
    <source>
        <strain evidence="2 3">JEL800</strain>
    </source>
</reference>